<dbReference type="InterPro" id="IPR014935">
    <property type="entry name" value="SRC/p160_LXXLL"/>
</dbReference>
<organism evidence="4 5">
    <name type="scientific">Xenoophorus captivus</name>
    <dbReference type="NCBI Taxonomy" id="1517983"/>
    <lineage>
        <taxon>Eukaryota</taxon>
        <taxon>Metazoa</taxon>
        <taxon>Chordata</taxon>
        <taxon>Craniata</taxon>
        <taxon>Vertebrata</taxon>
        <taxon>Euteleostomi</taxon>
        <taxon>Actinopterygii</taxon>
        <taxon>Neopterygii</taxon>
        <taxon>Teleostei</taxon>
        <taxon>Neoteleostei</taxon>
        <taxon>Acanthomorphata</taxon>
        <taxon>Ovalentaria</taxon>
        <taxon>Atherinomorphae</taxon>
        <taxon>Cyprinodontiformes</taxon>
        <taxon>Goodeidae</taxon>
        <taxon>Xenoophorus</taxon>
    </lineage>
</organism>
<feature type="region of interest" description="Disordered" evidence="1">
    <location>
        <begin position="174"/>
        <end position="208"/>
    </location>
</feature>
<dbReference type="Pfam" id="PF16279">
    <property type="entry name" value="DUF4927"/>
    <property type="match status" value="1"/>
</dbReference>
<dbReference type="Gene3D" id="3.30.450.20">
    <property type="entry name" value="PAS domain"/>
    <property type="match status" value="1"/>
</dbReference>
<sequence>MLVNPHVDSEARQAADQQDAAQQKYETMQCFAVSEPKSIKEEGEGKITSLDTSVLRASMKPGWEDMVRRCIQRFHLQSDGEMSFAKKHHQEGQGSPSITSGVQSAMLSPRHRQSPSAATSSSTCSSPHLLQHQPGSFSPAAGLNSPPSVCSTTGNNQSFNSLSALQALTQGTRISPGLTEGQHPESPDRKPASLQSPLHSTKPGGQINKSNLSLEAELFGTFEEQGDFLSSHSQDGAQVDGKDIDPDTLGGNGNLGDFVDAANRHLTTKGHTKLLQLLTTKLEPSDPSSPPGPMGDDQNYKDQLCGAGHNNQSTSLKEKHKILHRLLQNSTSPVELAKLTAEATGKDPIGPESASGDSMAALSELCTKQEPESPKKKDNALLRYLLDRDDNGILDKAIKMEPGDGLKLTCVKTEKQDEGFNLAEPVRILAVYPEIKYHF</sequence>
<dbReference type="Pfam" id="PF14598">
    <property type="entry name" value="PAS_11"/>
    <property type="match status" value="1"/>
</dbReference>
<feature type="region of interest" description="Disordered" evidence="1">
    <location>
        <begin position="228"/>
        <end position="250"/>
    </location>
</feature>
<feature type="compositionally biased region" description="Low complexity" evidence="1">
    <location>
        <begin position="14"/>
        <end position="23"/>
    </location>
</feature>
<evidence type="ECO:0000259" key="3">
    <source>
        <dbReference type="Pfam" id="PF16279"/>
    </source>
</evidence>
<reference evidence="4 5" key="1">
    <citation type="submission" date="2021-06" db="EMBL/GenBank/DDBJ databases">
        <authorList>
            <person name="Palmer J.M."/>
        </authorList>
    </citation>
    <scope>NUCLEOTIDE SEQUENCE [LARGE SCALE GENOMIC DNA]</scope>
    <source>
        <strain evidence="4 5">XC_2019</strain>
        <tissue evidence="4">Muscle</tissue>
    </source>
</reference>
<proteinExistence type="predicted"/>
<keyword evidence="5" id="KW-1185">Reference proteome</keyword>
<feature type="region of interest" description="Disordered" evidence="1">
    <location>
        <begin position="1"/>
        <end position="23"/>
    </location>
</feature>
<feature type="domain" description="Nuclear receptor coactivator receptor-binding" evidence="2">
    <location>
        <begin position="269"/>
        <end position="342"/>
    </location>
</feature>
<evidence type="ECO:0000313" key="4">
    <source>
        <dbReference type="EMBL" id="MEQ2208641.1"/>
    </source>
</evidence>
<feature type="compositionally biased region" description="Basic and acidic residues" evidence="1">
    <location>
        <begin position="182"/>
        <end position="191"/>
    </location>
</feature>
<feature type="compositionally biased region" description="Polar residues" evidence="1">
    <location>
        <begin position="92"/>
        <end position="106"/>
    </location>
</feature>
<feature type="compositionally biased region" description="Low complexity" evidence="1">
    <location>
        <begin position="114"/>
        <end position="127"/>
    </location>
</feature>
<dbReference type="PANTHER" id="PTHR10684">
    <property type="entry name" value="NUCLEAR RECEPTOR COACTIVATOR"/>
    <property type="match status" value="1"/>
</dbReference>
<protein>
    <submittedName>
        <fullName evidence="4">Uncharacterized protein</fullName>
    </submittedName>
</protein>
<gene>
    <name evidence="4" type="ORF">XENOCAPTIV_009881</name>
</gene>
<dbReference type="InterPro" id="IPR017426">
    <property type="entry name" value="Nuclear_rcpt_coactivator"/>
</dbReference>
<comment type="caution">
    <text evidence="4">The sequence shown here is derived from an EMBL/GenBank/DDBJ whole genome shotgun (WGS) entry which is preliminary data.</text>
</comment>
<evidence type="ECO:0000313" key="5">
    <source>
        <dbReference type="Proteomes" id="UP001434883"/>
    </source>
</evidence>
<evidence type="ECO:0000259" key="2">
    <source>
        <dbReference type="Pfam" id="PF08832"/>
    </source>
</evidence>
<feature type="region of interest" description="Disordered" evidence="1">
    <location>
        <begin position="83"/>
        <end position="155"/>
    </location>
</feature>
<dbReference type="PANTHER" id="PTHR10684:SF2">
    <property type="entry name" value="NUCLEAR RECEPTOR COACTIVATOR 2"/>
    <property type="match status" value="1"/>
</dbReference>
<dbReference type="Proteomes" id="UP001434883">
    <property type="component" value="Unassembled WGS sequence"/>
</dbReference>
<feature type="compositionally biased region" description="Polar residues" evidence="1">
    <location>
        <begin position="145"/>
        <end position="155"/>
    </location>
</feature>
<evidence type="ECO:0000256" key="1">
    <source>
        <dbReference type="SAM" id="MobiDB-lite"/>
    </source>
</evidence>
<feature type="region of interest" description="Disordered" evidence="1">
    <location>
        <begin position="282"/>
        <end position="311"/>
    </location>
</feature>
<dbReference type="EMBL" id="JAHRIN010050632">
    <property type="protein sequence ID" value="MEQ2208641.1"/>
    <property type="molecule type" value="Genomic_DNA"/>
</dbReference>
<name>A0ABV0RLQ9_9TELE</name>
<feature type="domain" description="DUF4927" evidence="3">
    <location>
        <begin position="368"/>
        <end position="411"/>
    </location>
</feature>
<dbReference type="Pfam" id="PF08832">
    <property type="entry name" value="SRC-1"/>
    <property type="match status" value="1"/>
</dbReference>
<accession>A0ABV0RLQ9</accession>
<dbReference type="InterPro" id="IPR032565">
    <property type="entry name" value="NCOA2/3_DUF4927"/>
</dbReference>